<protein>
    <submittedName>
        <fullName evidence="1">Uncharacterized protein</fullName>
    </submittedName>
</protein>
<reference evidence="1 2" key="1">
    <citation type="journal article" date="2018" name="Nat. Genet.">
        <title>The Rosa genome provides new insights in the design of modern roses.</title>
        <authorList>
            <person name="Bendahmane M."/>
        </authorList>
    </citation>
    <scope>NUCLEOTIDE SEQUENCE [LARGE SCALE GENOMIC DNA]</scope>
    <source>
        <strain evidence="2">cv. Old Blush</strain>
    </source>
</reference>
<name>A0A2P6QGS7_ROSCH</name>
<comment type="caution">
    <text evidence="1">The sequence shown here is derived from an EMBL/GenBank/DDBJ whole genome shotgun (WGS) entry which is preliminary data.</text>
</comment>
<accession>A0A2P6QGS7</accession>
<evidence type="ECO:0000313" key="1">
    <source>
        <dbReference type="EMBL" id="PRQ33386.1"/>
    </source>
</evidence>
<keyword evidence="2" id="KW-1185">Reference proteome</keyword>
<dbReference type="AlphaFoldDB" id="A0A2P6QGS7"/>
<dbReference type="Proteomes" id="UP000238479">
    <property type="component" value="Chromosome 5"/>
</dbReference>
<dbReference type="EMBL" id="PDCK01000043">
    <property type="protein sequence ID" value="PRQ33386.1"/>
    <property type="molecule type" value="Genomic_DNA"/>
</dbReference>
<organism evidence="1 2">
    <name type="scientific">Rosa chinensis</name>
    <name type="common">China rose</name>
    <dbReference type="NCBI Taxonomy" id="74649"/>
    <lineage>
        <taxon>Eukaryota</taxon>
        <taxon>Viridiplantae</taxon>
        <taxon>Streptophyta</taxon>
        <taxon>Embryophyta</taxon>
        <taxon>Tracheophyta</taxon>
        <taxon>Spermatophyta</taxon>
        <taxon>Magnoliopsida</taxon>
        <taxon>eudicotyledons</taxon>
        <taxon>Gunneridae</taxon>
        <taxon>Pentapetalae</taxon>
        <taxon>rosids</taxon>
        <taxon>fabids</taxon>
        <taxon>Rosales</taxon>
        <taxon>Rosaceae</taxon>
        <taxon>Rosoideae</taxon>
        <taxon>Rosoideae incertae sedis</taxon>
        <taxon>Rosa</taxon>
    </lineage>
</organism>
<gene>
    <name evidence="1" type="ORF">RchiOBHm_Chr5g0057011</name>
</gene>
<evidence type="ECO:0000313" key="2">
    <source>
        <dbReference type="Proteomes" id="UP000238479"/>
    </source>
</evidence>
<dbReference type="STRING" id="74649.A0A2P6QGS7"/>
<dbReference type="Gramene" id="PRQ33386">
    <property type="protein sequence ID" value="PRQ33386"/>
    <property type="gene ID" value="RchiOBHm_Chr5g0057011"/>
</dbReference>
<sequence length="65" mass="7076">MVGLVYGDPRKVLLQHTICRDSSAPFNSLYCGDTGLTNVAKFEKSDPCIVMDPPNWTEANFAGLA</sequence>
<proteinExistence type="predicted"/>